<name>A0A3B7MMQ9_9BACT</name>
<dbReference type="Proteomes" id="UP000263900">
    <property type="component" value="Chromosome"/>
</dbReference>
<keyword evidence="4" id="KW-1185">Reference proteome</keyword>
<dbReference type="InterPro" id="IPR050190">
    <property type="entry name" value="UPF0213_domain"/>
</dbReference>
<dbReference type="RefSeq" id="WP_119048743.1">
    <property type="nucleotide sequence ID" value="NZ_CP032157.1"/>
</dbReference>
<accession>A0A3B7MMQ9</accession>
<dbReference type="SUPFAM" id="SSF82771">
    <property type="entry name" value="GIY-YIG endonuclease"/>
    <property type="match status" value="1"/>
</dbReference>
<dbReference type="Pfam" id="PF01541">
    <property type="entry name" value="GIY-YIG"/>
    <property type="match status" value="1"/>
</dbReference>
<dbReference type="PANTHER" id="PTHR34477">
    <property type="entry name" value="UPF0213 PROTEIN YHBQ"/>
    <property type="match status" value="1"/>
</dbReference>
<dbReference type="EMBL" id="CP032157">
    <property type="protein sequence ID" value="AXY72905.1"/>
    <property type="molecule type" value="Genomic_DNA"/>
</dbReference>
<dbReference type="PANTHER" id="PTHR34477:SF5">
    <property type="entry name" value="BSL5627 PROTEIN"/>
    <property type="match status" value="1"/>
</dbReference>
<feature type="domain" description="GIY-YIG" evidence="2">
    <location>
        <begin position="5"/>
        <end position="83"/>
    </location>
</feature>
<dbReference type="KEGG" id="pseg:D3H65_02495"/>
<dbReference type="InterPro" id="IPR000305">
    <property type="entry name" value="GIY-YIG_endonuc"/>
</dbReference>
<dbReference type="CDD" id="cd10448">
    <property type="entry name" value="GIY-YIG_unchar_3"/>
    <property type="match status" value="1"/>
</dbReference>
<dbReference type="OrthoDB" id="1495241at2"/>
<dbReference type="InterPro" id="IPR035901">
    <property type="entry name" value="GIY-YIG_endonuc_sf"/>
</dbReference>
<evidence type="ECO:0000313" key="4">
    <source>
        <dbReference type="Proteomes" id="UP000263900"/>
    </source>
</evidence>
<dbReference type="Gene3D" id="3.40.1440.10">
    <property type="entry name" value="GIY-YIG endonuclease"/>
    <property type="match status" value="1"/>
</dbReference>
<proteinExistence type="inferred from homology"/>
<dbReference type="AlphaFoldDB" id="A0A3B7MMQ9"/>
<dbReference type="SMART" id="SM00465">
    <property type="entry name" value="GIYc"/>
    <property type="match status" value="1"/>
</dbReference>
<gene>
    <name evidence="3" type="ORF">D3H65_02495</name>
</gene>
<sequence length="115" mass="13838">MKTTHTYYVYILTNSNKTTLYIGVTNNLEQRIIEHYLNRGNSTSFAGKYFCHFLLYYESFGMIQAAIAREKELKRWSRHKKTILINITNPEWKFLNKDLFDQWPPREPISHRGIY</sequence>
<comment type="similarity">
    <text evidence="1">Belongs to the UPF0213 family.</text>
</comment>
<evidence type="ECO:0000259" key="2">
    <source>
        <dbReference type="PROSITE" id="PS50164"/>
    </source>
</evidence>
<protein>
    <submittedName>
        <fullName evidence="3">GIY-YIG nuclease family protein</fullName>
    </submittedName>
</protein>
<organism evidence="3 4">
    <name type="scientific">Paraflavitalea soli</name>
    <dbReference type="NCBI Taxonomy" id="2315862"/>
    <lineage>
        <taxon>Bacteria</taxon>
        <taxon>Pseudomonadati</taxon>
        <taxon>Bacteroidota</taxon>
        <taxon>Chitinophagia</taxon>
        <taxon>Chitinophagales</taxon>
        <taxon>Chitinophagaceae</taxon>
        <taxon>Paraflavitalea</taxon>
    </lineage>
</organism>
<evidence type="ECO:0000256" key="1">
    <source>
        <dbReference type="ARBA" id="ARBA00007435"/>
    </source>
</evidence>
<reference evidence="3 4" key="1">
    <citation type="submission" date="2018-09" db="EMBL/GenBank/DDBJ databases">
        <title>Genome sequencing of strain 6GH32-13.</title>
        <authorList>
            <person name="Weon H.-Y."/>
            <person name="Heo J."/>
            <person name="Kwon S.-W."/>
        </authorList>
    </citation>
    <scope>NUCLEOTIDE SEQUENCE [LARGE SCALE GENOMIC DNA]</scope>
    <source>
        <strain evidence="3 4">5GH32-13</strain>
    </source>
</reference>
<evidence type="ECO:0000313" key="3">
    <source>
        <dbReference type="EMBL" id="AXY72905.1"/>
    </source>
</evidence>
<dbReference type="PROSITE" id="PS50164">
    <property type="entry name" value="GIY_YIG"/>
    <property type="match status" value="1"/>
</dbReference>